<dbReference type="GO" id="GO:0016791">
    <property type="term" value="F:phosphatase activity"/>
    <property type="evidence" value="ECO:0007669"/>
    <property type="project" value="TreeGrafter"/>
</dbReference>
<dbReference type="SFLD" id="SFLDS00003">
    <property type="entry name" value="Haloacid_Dehalogenase"/>
    <property type="match status" value="1"/>
</dbReference>
<reference evidence="1 2" key="1">
    <citation type="submission" date="2013-02" db="EMBL/GenBank/DDBJ databases">
        <title>Whole genome shotgun sequence of Gordonia malaquae NBRC 108250.</title>
        <authorList>
            <person name="Yoshida I."/>
            <person name="Hosoyama A."/>
            <person name="Tsuchikane K."/>
            <person name="Ando Y."/>
            <person name="Baba S."/>
            <person name="Ohji S."/>
            <person name="Hamada M."/>
            <person name="Tamura T."/>
            <person name="Yamazoe A."/>
            <person name="Yamazaki S."/>
            <person name="Fujita N."/>
        </authorList>
    </citation>
    <scope>NUCLEOTIDE SEQUENCE [LARGE SCALE GENOMIC DNA]</scope>
    <source>
        <strain evidence="1 2">NBRC 108250</strain>
    </source>
</reference>
<dbReference type="RefSeq" id="WP_008375705.1">
    <property type="nucleotide sequence ID" value="NZ_BAOP01000001.1"/>
</dbReference>
<dbReference type="InterPro" id="IPR000150">
    <property type="entry name" value="Cof"/>
</dbReference>
<evidence type="ECO:0000313" key="2">
    <source>
        <dbReference type="Proteomes" id="UP000035009"/>
    </source>
</evidence>
<dbReference type="NCBIfam" id="TIGR00099">
    <property type="entry name" value="Cof-subfamily"/>
    <property type="match status" value="1"/>
</dbReference>
<dbReference type="InterPro" id="IPR023214">
    <property type="entry name" value="HAD_sf"/>
</dbReference>
<gene>
    <name evidence="1" type="ORF">GM1_001_00520</name>
</gene>
<name>M3V9G9_GORML</name>
<comment type="caution">
    <text evidence="1">The sequence shown here is derived from an EMBL/GenBank/DDBJ whole genome shotgun (WGS) entry which is preliminary data.</text>
</comment>
<evidence type="ECO:0000313" key="1">
    <source>
        <dbReference type="EMBL" id="GAC77928.1"/>
    </source>
</evidence>
<dbReference type="InterPro" id="IPR006379">
    <property type="entry name" value="HAD-SF_hydro_IIB"/>
</dbReference>
<dbReference type="GO" id="GO:0005829">
    <property type="term" value="C:cytosol"/>
    <property type="evidence" value="ECO:0007669"/>
    <property type="project" value="TreeGrafter"/>
</dbReference>
<dbReference type="InterPro" id="IPR036412">
    <property type="entry name" value="HAD-like_sf"/>
</dbReference>
<dbReference type="EMBL" id="BAOP01000001">
    <property type="protein sequence ID" value="GAC77928.1"/>
    <property type="molecule type" value="Genomic_DNA"/>
</dbReference>
<dbReference type="NCBIfam" id="TIGR01484">
    <property type="entry name" value="HAD-SF-IIB"/>
    <property type="match status" value="1"/>
</dbReference>
<dbReference type="PANTHER" id="PTHR10000:SF53">
    <property type="entry name" value="5-AMINO-6-(5-PHOSPHO-D-RIBITYLAMINO)URACIL PHOSPHATASE YBJI-RELATED"/>
    <property type="match status" value="1"/>
</dbReference>
<dbReference type="GO" id="GO:0000287">
    <property type="term" value="F:magnesium ion binding"/>
    <property type="evidence" value="ECO:0007669"/>
    <property type="project" value="TreeGrafter"/>
</dbReference>
<dbReference type="CDD" id="cd07518">
    <property type="entry name" value="HAD_YbiV-Like"/>
    <property type="match status" value="1"/>
</dbReference>
<dbReference type="AlphaFoldDB" id="M3V9G9"/>
<dbReference type="Pfam" id="PF08282">
    <property type="entry name" value="Hydrolase_3"/>
    <property type="match status" value="1"/>
</dbReference>
<accession>M3V9G9</accession>
<organism evidence="1 2">
    <name type="scientific">Gordonia malaquae NBRC 108250</name>
    <dbReference type="NCBI Taxonomy" id="1223542"/>
    <lineage>
        <taxon>Bacteria</taxon>
        <taxon>Bacillati</taxon>
        <taxon>Actinomycetota</taxon>
        <taxon>Actinomycetes</taxon>
        <taxon>Mycobacteriales</taxon>
        <taxon>Gordoniaceae</taxon>
        <taxon>Gordonia</taxon>
    </lineage>
</organism>
<sequence>MEGSTADGGGSSHGVRLVVCDMDGTLLDENGDVPDGFWPLLDEMTARGIAFVPASGRQYQSLARLFDAVPHTLSYVAENGGVTMHRGELLHSTTMEPDFVASVVHTIREANAGGRGIRAILCRVAGAIVESDDPAFAVHAAEYCAELALVDDLAAHPEGVVKIAIYDFGNAAATARDVLAPLGEHHSLVVSGEHWIDITAQGVNKAVGVRSLQRELGVSADETVVFGDYLNDLEMLDEAAGSYAMANAHPTVAAAARHRAPSNVEHGVVTVLTGLLGRVQA</sequence>
<proteinExistence type="predicted"/>
<dbReference type="SUPFAM" id="SSF56784">
    <property type="entry name" value="HAD-like"/>
    <property type="match status" value="1"/>
</dbReference>
<protein>
    <submittedName>
        <fullName evidence="1">Putative sugar-phosphate phosphatase</fullName>
    </submittedName>
</protein>
<dbReference type="eggNOG" id="COG0561">
    <property type="taxonomic scope" value="Bacteria"/>
</dbReference>
<dbReference type="Proteomes" id="UP000035009">
    <property type="component" value="Unassembled WGS sequence"/>
</dbReference>
<dbReference type="PANTHER" id="PTHR10000">
    <property type="entry name" value="PHOSPHOSERINE PHOSPHATASE"/>
    <property type="match status" value="1"/>
</dbReference>
<dbReference type="Gene3D" id="3.40.50.1000">
    <property type="entry name" value="HAD superfamily/HAD-like"/>
    <property type="match status" value="1"/>
</dbReference>
<dbReference type="Gene3D" id="3.30.1240.10">
    <property type="match status" value="1"/>
</dbReference>
<dbReference type="STRING" id="410332.SAMN04488550_3317"/>
<dbReference type="SFLD" id="SFLDG01140">
    <property type="entry name" value="C2.B:_Phosphomannomutase_and_P"/>
    <property type="match status" value="1"/>
</dbReference>
<keyword evidence="2" id="KW-1185">Reference proteome</keyword>